<evidence type="ECO:0000259" key="2">
    <source>
        <dbReference type="Pfam" id="PF06580"/>
    </source>
</evidence>
<dbReference type="InterPro" id="IPR050640">
    <property type="entry name" value="Bact_2-comp_sensor_kinase"/>
</dbReference>
<evidence type="ECO:0000256" key="1">
    <source>
        <dbReference type="SAM" id="Phobius"/>
    </source>
</evidence>
<keyword evidence="4" id="KW-1185">Reference proteome</keyword>
<dbReference type="RefSeq" id="WP_196941127.1">
    <property type="nucleotide sequence ID" value="NZ_MU158693.1"/>
</dbReference>
<dbReference type="PANTHER" id="PTHR34220:SF7">
    <property type="entry name" value="SENSOR HISTIDINE KINASE YPDA"/>
    <property type="match status" value="1"/>
</dbReference>
<dbReference type="Proteomes" id="UP000618319">
    <property type="component" value="Unassembled WGS sequence"/>
</dbReference>
<name>A0ABR9TC96_9SPHI</name>
<feature type="transmembrane region" description="Helical" evidence="1">
    <location>
        <begin position="89"/>
        <end position="112"/>
    </location>
</feature>
<keyword evidence="1" id="KW-0812">Transmembrane</keyword>
<sequence length="363" mass="42484">MKNYLNGLGNNGWRPLQAIHNLWEMRSLWLGHTVAWTIIMLTVWIGTWIQYPEQSLWAVPFVVGFTGICWYGLFFICEVLLYRRRWYEALSIISVFVLMLVPFSFLILHRFLPAIGLSITEEWQKFDLAFTFRIWSRLKVFVLSSFLVVFLLRYRKTDGKLNAAVKEYDILKERSNELEYKALVNEVYPHFTFNMVNSIYADVQHLSKELAHVVGTTAELLRYCLTSSRGTVVIDRELHFLQRFIEMQQWRFRNQVHVSFKVIGSCSGQRVLPMAMIALVKNAYKHGYLNDPDSPLYIVVKLGEDRVSLICRNKVRQGDKKADSLGSGLKNIEKRLKFVFGERGNLTYHNNGTYFHVEMTIKQ</sequence>
<feature type="domain" description="Signal transduction histidine kinase internal region" evidence="2">
    <location>
        <begin position="179"/>
        <end position="255"/>
    </location>
</feature>
<evidence type="ECO:0000313" key="3">
    <source>
        <dbReference type="EMBL" id="MBE8722973.1"/>
    </source>
</evidence>
<feature type="transmembrane region" description="Helical" evidence="1">
    <location>
        <begin position="132"/>
        <end position="152"/>
    </location>
</feature>
<dbReference type="EMBL" id="PSKQ01000026">
    <property type="protein sequence ID" value="MBE8722973.1"/>
    <property type="molecule type" value="Genomic_DNA"/>
</dbReference>
<gene>
    <name evidence="3" type="ORF">C4F40_19820</name>
</gene>
<comment type="caution">
    <text evidence="3">The sequence shown here is derived from an EMBL/GenBank/DDBJ whole genome shotgun (WGS) entry which is preliminary data.</text>
</comment>
<keyword evidence="1" id="KW-1133">Transmembrane helix</keyword>
<dbReference type="Pfam" id="PF06580">
    <property type="entry name" value="His_kinase"/>
    <property type="match status" value="1"/>
</dbReference>
<evidence type="ECO:0000313" key="4">
    <source>
        <dbReference type="Proteomes" id="UP000618319"/>
    </source>
</evidence>
<reference evidence="3 4" key="1">
    <citation type="submission" date="2018-02" db="EMBL/GenBank/DDBJ databases">
        <title>Sphingobacterium KA21.</title>
        <authorList>
            <person name="Vasarhelyi B.M."/>
            <person name="Deshmukh S."/>
            <person name="Balint B."/>
            <person name="Kukolya J."/>
        </authorList>
    </citation>
    <scope>NUCLEOTIDE SEQUENCE [LARGE SCALE GENOMIC DNA]</scope>
    <source>
        <strain evidence="3 4">Ka21</strain>
    </source>
</reference>
<dbReference type="SUPFAM" id="SSF55874">
    <property type="entry name" value="ATPase domain of HSP90 chaperone/DNA topoisomerase II/histidine kinase"/>
    <property type="match status" value="1"/>
</dbReference>
<protein>
    <recommendedName>
        <fullName evidence="2">Signal transduction histidine kinase internal region domain-containing protein</fullName>
    </recommendedName>
</protein>
<keyword evidence="1" id="KW-0472">Membrane</keyword>
<dbReference type="PANTHER" id="PTHR34220">
    <property type="entry name" value="SENSOR HISTIDINE KINASE YPDA"/>
    <property type="match status" value="1"/>
</dbReference>
<feature type="transmembrane region" description="Helical" evidence="1">
    <location>
        <begin position="28"/>
        <end position="51"/>
    </location>
</feature>
<feature type="transmembrane region" description="Helical" evidence="1">
    <location>
        <begin position="57"/>
        <end position="82"/>
    </location>
</feature>
<dbReference type="InterPro" id="IPR036890">
    <property type="entry name" value="HATPase_C_sf"/>
</dbReference>
<organism evidence="3 4">
    <name type="scientific">Sphingobacterium pedocola</name>
    <dbReference type="NCBI Taxonomy" id="2082722"/>
    <lineage>
        <taxon>Bacteria</taxon>
        <taxon>Pseudomonadati</taxon>
        <taxon>Bacteroidota</taxon>
        <taxon>Sphingobacteriia</taxon>
        <taxon>Sphingobacteriales</taxon>
        <taxon>Sphingobacteriaceae</taxon>
        <taxon>Sphingobacterium</taxon>
    </lineage>
</organism>
<accession>A0ABR9TC96</accession>
<dbReference type="InterPro" id="IPR010559">
    <property type="entry name" value="Sig_transdc_His_kin_internal"/>
</dbReference>
<proteinExistence type="predicted"/>